<comment type="caution">
    <text evidence="1">The sequence shown here is derived from an EMBL/GenBank/DDBJ whole genome shotgun (WGS) entry which is preliminary data.</text>
</comment>
<keyword evidence="2" id="KW-1185">Reference proteome</keyword>
<sequence length="177" mass="19515">MCKISLQGVLTFVLPHTKLEEIESGYKTTCQVYHEIKIQFGTGKESGHCGSTDEGAASQLEPVTVRTAIRKMKTYTECLLDLGHSLDYPASDGSEDELTTYSEPVQINESRGQLPHEPLSSTVLLLTQDEQLRAGSPDYTGRISRDAFEDNPINSLEPYGNVLFTNQGTDIMRGISI</sequence>
<organism evidence="1 2">
    <name type="scientific">Curvularia kusanoi</name>
    <name type="common">Cochliobolus kusanoi</name>
    <dbReference type="NCBI Taxonomy" id="90978"/>
    <lineage>
        <taxon>Eukaryota</taxon>
        <taxon>Fungi</taxon>
        <taxon>Dikarya</taxon>
        <taxon>Ascomycota</taxon>
        <taxon>Pezizomycotina</taxon>
        <taxon>Dothideomycetes</taxon>
        <taxon>Pleosporomycetidae</taxon>
        <taxon>Pleosporales</taxon>
        <taxon>Pleosporineae</taxon>
        <taxon>Pleosporaceae</taxon>
        <taxon>Curvularia</taxon>
    </lineage>
</organism>
<dbReference type="EMBL" id="SWKU01000049">
    <property type="protein sequence ID" value="KAF2993688.1"/>
    <property type="molecule type" value="Genomic_DNA"/>
</dbReference>
<proteinExistence type="predicted"/>
<evidence type="ECO:0000313" key="2">
    <source>
        <dbReference type="Proteomes" id="UP000801428"/>
    </source>
</evidence>
<gene>
    <name evidence="1" type="ORF">E8E13_001666</name>
</gene>
<name>A0A9P4T3D8_CURKU</name>
<accession>A0A9P4T3D8</accession>
<dbReference type="AlphaFoldDB" id="A0A9P4T3D8"/>
<evidence type="ECO:0000313" key="1">
    <source>
        <dbReference type="EMBL" id="KAF2993688.1"/>
    </source>
</evidence>
<dbReference type="Proteomes" id="UP000801428">
    <property type="component" value="Unassembled WGS sequence"/>
</dbReference>
<protein>
    <submittedName>
        <fullName evidence="1">Uncharacterized protein</fullName>
    </submittedName>
</protein>
<reference evidence="1" key="1">
    <citation type="submission" date="2019-04" db="EMBL/GenBank/DDBJ databases">
        <title>Sequencing of skin fungus with MAO and IRED activity.</title>
        <authorList>
            <person name="Marsaioli A.J."/>
            <person name="Bonatto J.M.C."/>
            <person name="Reis Junior O."/>
        </authorList>
    </citation>
    <scope>NUCLEOTIDE SEQUENCE</scope>
    <source>
        <strain evidence="1">30M1</strain>
    </source>
</reference>